<dbReference type="AlphaFoldDB" id="A0A6A5ZL40"/>
<evidence type="ECO:0000313" key="2">
    <source>
        <dbReference type="EMBL" id="KAF2120079.1"/>
    </source>
</evidence>
<evidence type="ECO:0000313" key="3">
    <source>
        <dbReference type="Proteomes" id="UP000799770"/>
    </source>
</evidence>
<dbReference type="PANTHER" id="PTHR46310:SF7">
    <property type="entry name" value="AMIDASE 1"/>
    <property type="match status" value="1"/>
</dbReference>
<dbReference type="Pfam" id="PF01425">
    <property type="entry name" value="Amidase"/>
    <property type="match status" value="1"/>
</dbReference>
<organism evidence="2 3">
    <name type="scientific">Lophiotrema nucula</name>
    <dbReference type="NCBI Taxonomy" id="690887"/>
    <lineage>
        <taxon>Eukaryota</taxon>
        <taxon>Fungi</taxon>
        <taxon>Dikarya</taxon>
        <taxon>Ascomycota</taxon>
        <taxon>Pezizomycotina</taxon>
        <taxon>Dothideomycetes</taxon>
        <taxon>Pleosporomycetidae</taxon>
        <taxon>Pleosporales</taxon>
        <taxon>Lophiotremataceae</taxon>
        <taxon>Lophiotrema</taxon>
    </lineage>
</organism>
<reference evidence="2" key="1">
    <citation type="journal article" date="2020" name="Stud. Mycol.">
        <title>101 Dothideomycetes genomes: a test case for predicting lifestyles and emergence of pathogens.</title>
        <authorList>
            <person name="Haridas S."/>
            <person name="Albert R."/>
            <person name="Binder M."/>
            <person name="Bloem J."/>
            <person name="Labutti K."/>
            <person name="Salamov A."/>
            <person name="Andreopoulos B."/>
            <person name="Baker S."/>
            <person name="Barry K."/>
            <person name="Bills G."/>
            <person name="Bluhm B."/>
            <person name="Cannon C."/>
            <person name="Castanera R."/>
            <person name="Culley D."/>
            <person name="Daum C."/>
            <person name="Ezra D."/>
            <person name="Gonzalez J."/>
            <person name="Henrissat B."/>
            <person name="Kuo A."/>
            <person name="Liang C."/>
            <person name="Lipzen A."/>
            <person name="Lutzoni F."/>
            <person name="Magnuson J."/>
            <person name="Mondo S."/>
            <person name="Nolan M."/>
            <person name="Ohm R."/>
            <person name="Pangilinan J."/>
            <person name="Park H.-J."/>
            <person name="Ramirez L."/>
            <person name="Alfaro M."/>
            <person name="Sun H."/>
            <person name="Tritt A."/>
            <person name="Yoshinaga Y."/>
            <person name="Zwiers L.-H."/>
            <person name="Turgeon B."/>
            <person name="Goodwin S."/>
            <person name="Spatafora J."/>
            <person name="Crous P."/>
            <person name="Grigoriev I."/>
        </authorList>
    </citation>
    <scope>NUCLEOTIDE SEQUENCE</scope>
    <source>
        <strain evidence="2">CBS 627.86</strain>
    </source>
</reference>
<gene>
    <name evidence="2" type="ORF">BDV96DRAFT_318309</name>
</gene>
<evidence type="ECO:0000259" key="1">
    <source>
        <dbReference type="Pfam" id="PF01425"/>
    </source>
</evidence>
<dbReference type="InterPro" id="IPR036928">
    <property type="entry name" value="AS_sf"/>
</dbReference>
<keyword evidence="3" id="KW-1185">Reference proteome</keyword>
<protein>
    <submittedName>
        <fullName evidence="2">Amidase</fullName>
    </submittedName>
</protein>
<dbReference type="InterPro" id="IPR023631">
    <property type="entry name" value="Amidase_dom"/>
</dbReference>
<dbReference type="EMBL" id="ML977314">
    <property type="protein sequence ID" value="KAF2120079.1"/>
    <property type="molecule type" value="Genomic_DNA"/>
</dbReference>
<name>A0A6A5ZL40_9PLEO</name>
<dbReference type="SUPFAM" id="SSF75304">
    <property type="entry name" value="Amidase signature (AS) enzymes"/>
    <property type="match status" value="1"/>
</dbReference>
<sequence>MPSVPSENTVEITVGSVGFVLIPNEENFLKHSRLQGTSPVLTLVYRTTPGVPITKKALSEFRSSRLDRDDVFQPDFYENLVFFGARREDVHIDSAANDMLQSWGVKTQTFVPGSSTVDVPSGPYVYVDEKTWQPWRTYHDFNACFMVAFKPQTTGGSLVAVDSSQAGLNGKVIVPSRCYFNPSGARPLDGARISVKDSIDIAGHKTTLCNRAWMDLYPPKDKHAACVQTFVDAGAIIVGKVKLQAMIMREEPLECVEFTAPFNPRADGYQVPSGSSHASAAGISSYDWLDFSLGSDTNGSGRKPASYNGCFSIRPSTGIMSTQGVVAFFPEFDMPVFFGRNISRFSDFISVWYGDSPMLRKPSKVAVKILYPSDYLPTSNPPQTHLIEKFISGLESALDTTRTKVSLADLWKTDCPDGKEHDDVAKYLDTAGIYPFYYDQYHNLADFRNGYAREYGKPPFVHRALLWQWDIAKTISKEERDECLRRCEVYREWLLEEVFKATSEDTITVMAFPIESGQPNYRDTPLPPYGNLSGFNPLHMSPIMRAPEVTAPVGDIPYRSIVTNREEPLPIAVSLIGAPGTDLILAGLVEKAMVGAGFPTEVKTGRSVF</sequence>
<accession>A0A6A5ZL40</accession>
<proteinExistence type="predicted"/>
<dbReference type="Gene3D" id="3.90.1300.10">
    <property type="entry name" value="Amidase signature (AS) domain"/>
    <property type="match status" value="1"/>
</dbReference>
<dbReference type="OrthoDB" id="5423360at2759"/>
<dbReference type="PANTHER" id="PTHR46310">
    <property type="entry name" value="AMIDASE 1"/>
    <property type="match status" value="1"/>
</dbReference>
<dbReference type="Proteomes" id="UP000799770">
    <property type="component" value="Unassembled WGS sequence"/>
</dbReference>
<feature type="domain" description="Amidase" evidence="1">
    <location>
        <begin position="186"/>
        <end position="365"/>
    </location>
</feature>